<dbReference type="InterPro" id="IPR036020">
    <property type="entry name" value="WW_dom_sf"/>
</dbReference>
<dbReference type="InterPro" id="IPR001202">
    <property type="entry name" value="WW_dom"/>
</dbReference>
<evidence type="ECO:0000313" key="3">
    <source>
        <dbReference type="EMBL" id="GMI24052.1"/>
    </source>
</evidence>
<proteinExistence type="predicted"/>
<dbReference type="CDD" id="cd00201">
    <property type="entry name" value="WW"/>
    <property type="match status" value="1"/>
</dbReference>
<evidence type="ECO:0000313" key="4">
    <source>
        <dbReference type="Proteomes" id="UP001165060"/>
    </source>
</evidence>
<feature type="compositionally biased region" description="Pro residues" evidence="1">
    <location>
        <begin position="326"/>
        <end position="336"/>
    </location>
</feature>
<feature type="region of interest" description="Disordered" evidence="1">
    <location>
        <begin position="168"/>
        <end position="231"/>
    </location>
</feature>
<organism evidence="3 4">
    <name type="scientific">Tetraparma gracilis</name>
    <dbReference type="NCBI Taxonomy" id="2962635"/>
    <lineage>
        <taxon>Eukaryota</taxon>
        <taxon>Sar</taxon>
        <taxon>Stramenopiles</taxon>
        <taxon>Ochrophyta</taxon>
        <taxon>Bolidophyceae</taxon>
        <taxon>Parmales</taxon>
        <taxon>Triparmaceae</taxon>
        <taxon>Tetraparma</taxon>
    </lineage>
</organism>
<feature type="region of interest" description="Disordered" evidence="1">
    <location>
        <begin position="275"/>
        <end position="336"/>
    </location>
</feature>
<evidence type="ECO:0000256" key="1">
    <source>
        <dbReference type="SAM" id="MobiDB-lite"/>
    </source>
</evidence>
<evidence type="ECO:0000259" key="2">
    <source>
        <dbReference type="PROSITE" id="PS50020"/>
    </source>
</evidence>
<feature type="compositionally biased region" description="Basic and acidic residues" evidence="1">
    <location>
        <begin position="290"/>
        <end position="302"/>
    </location>
</feature>
<sequence length="336" mass="36099">MWRRKVNRQGHEYFQEEGTGEVRWDQPGGVVADSPADPLLASSKGTPYPDGWVRYVDSSGHAYFYNASTDESIWEESWAEYQQNLQASASTSQYEAEDKFQRMLTTPEGQEALRAEVARLADEEARGERSIEVKSNVVEDLKNATLSTVAGGLGIIPKTVRDKVGIGDLPYRESGEQNGSSSEGESSSDEESSESDIEGGDGSDSSSSDSSDSSDSDSDDEPPPNLLVRMIDKVQPVYDRTVNGVLDKIYSAPPVAAFFTAADAAHLALVGDGASKARGESAVEYGGEVDAGREEEEKKGETDLPPLPPPPLYNPATPVATGNPMFAPPPPPPHNN</sequence>
<feature type="domain" description="WW" evidence="2">
    <location>
        <begin position="1"/>
        <end position="29"/>
    </location>
</feature>
<protein>
    <recommendedName>
        <fullName evidence="2">WW domain-containing protein</fullName>
    </recommendedName>
</protein>
<feature type="compositionally biased region" description="Acidic residues" evidence="1">
    <location>
        <begin position="212"/>
        <end position="222"/>
    </location>
</feature>
<name>A0ABQ6MD11_9STRA</name>
<accession>A0ABQ6MD11</accession>
<keyword evidence="4" id="KW-1185">Reference proteome</keyword>
<comment type="caution">
    <text evidence="3">The sequence shown here is derived from an EMBL/GenBank/DDBJ whole genome shotgun (WGS) entry which is preliminary data.</text>
</comment>
<dbReference type="Proteomes" id="UP001165060">
    <property type="component" value="Unassembled WGS sequence"/>
</dbReference>
<reference evidence="3 4" key="1">
    <citation type="journal article" date="2023" name="Commun. Biol.">
        <title>Genome analysis of Parmales, the sister group of diatoms, reveals the evolutionary specialization of diatoms from phago-mixotrophs to photoautotrophs.</title>
        <authorList>
            <person name="Ban H."/>
            <person name="Sato S."/>
            <person name="Yoshikawa S."/>
            <person name="Yamada K."/>
            <person name="Nakamura Y."/>
            <person name="Ichinomiya M."/>
            <person name="Sato N."/>
            <person name="Blanc-Mathieu R."/>
            <person name="Endo H."/>
            <person name="Kuwata A."/>
            <person name="Ogata H."/>
        </authorList>
    </citation>
    <scope>NUCLEOTIDE SEQUENCE [LARGE SCALE GENOMIC DNA]</scope>
</reference>
<feature type="compositionally biased region" description="Acidic residues" evidence="1">
    <location>
        <begin position="186"/>
        <end position="201"/>
    </location>
</feature>
<feature type="region of interest" description="Disordered" evidence="1">
    <location>
        <begin position="1"/>
        <end position="44"/>
    </location>
</feature>
<dbReference type="PROSITE" id="PS50020">
    <property type="entry name" value="WW_DOMAIN_2"/>
    <property type="match status" value="2"/>
</dbReference>
<feature type="domain" description="WW" evidence="2">
    <location>
        <begin position="46"/>
        <end position="79"/>
    </location>
</feature>
<dbReference type="SUPFAM" id="SSF51045">
    <property type="entry name" value="WW domain"/>
    <property type="match status" value="1"/>
</dbReference>
<gene>
    <name evidence="3" type="ORF">TeGR_g5071</name>
</gene>
<feature type="compositionally biased region" description="Low complexity" evidence="1">
    <location>
        <begin position="176"/>
        <end position="185"/>
    </location>
</feature>
<dbReference type="EMBL" id="BRYB01003999">
    <property type="protein sequence ID" value="GMI24052.1"/>
    <property type="molecule type" value="Genomic_DNA"/>
</dbReference>
<dbReference type="Pfam" id="PF00397">
    <property type="entry name" value="WW"/>
    <property type="match status" value="1"/>
</dbReference>
<dbReference type="Gene3D" id="2.20.70.10">
    <property type="match status" value="1"/>
</dbReference>
<feature type="compositionally biased region" description="Basic and acidic residues" evidence="1">
    <location>
        <begin position="9"/>
        <end position="24"/>
    </location>
</feature>